<evidence type="ECO:0000259" key="8">
    <source>
        <dbReference type="Pfam" id="PF02770"/>
    </source>
</evidence>
<evidence type="ECO:0000256" key="2">
    <source>
        <dbReference type="ARBA" id="ARBA00009347"/>
    </source>
</evidence>
<dbReference type="AlphaFoldDB" id="A0A8J3Q9M8"/>
<keyword evidence="4 6" id="KW-0274">FAD</keyword>
<organism evidence="10 11">
    <name type="scientific">Rhizocola hellebori</name>
    <dbReference type="NCBI Taxonomy" id="1392758"/>
    <lineage>
        <taxon>Bacteria</taxon>
        <taxon>Bacillati</taxon>
        <taxon>Actinomycetota</taxon>
        <taxon>Actinomycetes</taxon>
        <taxon>Micromonosporales</taxon>
        <taxon>Micromonosporaceae</taxon>
        <taxon>Rhizocola</taxon>
    </lineage>
</organism>
<evidence type="ECO:0000256" key="4">
    <source>
        <dbReference type="ARBA" id="ARBA00022827"/>
    </source>
</evidence>
<dbReference type="Pfam" id="PF00441">
    <property type="entry name" value="Acyl-CoA_dh_1"/>
    <property type="match status" value="1"/>
</dbReference>
<comment type="caution">
    <text evidence="10">The sequence shown here is derived from an EMBL/GenBank/DDBJ whole genome shotgun (WGS) entry which is preliminary data.</text>
</comment>
<dbReference type="SUPFAM" id="SSF47203">
    <property type="entry name" value="Acyl-CoA dehydrogenase C-terminal domain-like"/>
    <property type="match status" value="1"/>
</dbReference>
<dbReference type="Pfam" id="PF02770">
    <property type="entry name" value="Acyl-CoA_dh_M"/>
    <property type="match status" value="1"/>
</dbReference>
<reference evidence="10" key="1">
    <citation type="submission" date="2021-01" db="EMBL/GenBank/DDBJ databases">
        <title>Whole genome shotgun sequence of Rhizocola hellebori NBRC 109834.</title>
        <authorList>
            <person name="Komaki H."/>
            <person name="Tamura T."/>
        </authorList>
    </citation>
    <scope>NUCLEOTIDE SEQUENCE</scope>
    <source>
        <strain evidence="10">NBRC 109834</strain>
    </source>
</reference>
<dbReference type="Gene3D" id="2.40.110.10">
    <property type="entry name" value="Butyryl-CoA Dehydrogenase, subunit A, domain 2"/>
    <property type="match status" value="1"/>
</dbReference>
<gene>
    <name evidence="10" type="ORF">Rhe02_47750</name>
</gene>
<keyword evidence="3 6" id="KW-0285">Flavoprotein</keyword>
<proteinExistence type="inferred from homology"/>
<keyword evidence="11" id="KW-1185">Reference proteome</keyword>
<dbReference type="Gene3D" id="1.10.540.10">
    <property type="entry name" value="Acyl-CoA dehydrogenase/oxidase, N-terminal domain"/>
    <property type="match status" value="1"/>
</dbReference>
<dbReference type="Gene3D" id="1.20.140.10">
    <property type="entry name" value="Butyryl-CoA Dehydrogenase, subunit A, domain 3"/>
    <property type="match status" value="1"/>
</dbReference>
<dbReference type="EMBL" id="BONY01000029">
    <property type="protein sequence ID" value="GIH06708.1"/>
    <property type="molecule type" value="Genomic_DNA"/>
</dbReference>
<dbReference type="InterPro" id="IPR013786">
    <property type="entry name" value="AcylCoA_DH/ox_N"/>
</dbReference>
<evidence type="ECO:0000259" key="9">
    <source>
        <dbReference type="Pfam" id="PF02771"/>
    </source>
</evidence>
<evidence type="ECO:0000256" key="3">
    <source>
        <dbReference type="ARBA" id="ARBA00022630"/>
    </source>
</evidence>
<sequence length="376" mass="40620">MDFADDPAAAEFRAGLRSWLSEHLAEYAHGTGYESAEAVERTHKWHKALAQAGYVAVSLPAEYGGRGLPDSYEGIVNQELAAAEAPPSPPIGHIAHAVVDFASDELKTRVLPGLLGCTQVWCQGFSEPGAGSDLASLTTTATADGDRFVVNGQKIWTSGAMWSRWCLLMARTEPDLPRHRGISMLVVDMESSGVDRREITLASGSREFAEVFFDNVSVPAANLVGERGQGWQIAMHMLAYERGPADMGWVGRLGQVIATAREAVSSGQLTADEALRQRLAAAAVDVEVLQWHVARSLANRGPGSRSEAGSVDKLLTIRIEQNLYHVVNDLAAASFVVGPPTTFANYLWSRAQSIYGGTQQIQRQIVAQRILGLPRD</sequence>
<dbReference type="PANTHER" id="PTHR43292:SF3">
    <property type="entry name" value="ACYL-COA DEHYDROGENASE FADE29"/>
    <property type="match status" value="1"/>
</dbReference>
<evidence type="ECO:0000256" key="6">
    <source>
        <dbReference type="RuleBase" id="RU362125"/>
    </source>
</evidence>
<dbReference type="GO" id="GO:0050660">
    <property type="term" value="F:flavin adenine dinucleotide binding"/>
    <property type="evidence" value="ECO:0007669"/>
    <property type="project" value="InterPro"/>
</dbReference>
<evidence type="ECO:0000259" key="7">
    <source>
        <dbReference type="Pfam" id="PF00441"/>
    </source>
</evidence>
<dbReference type="GO" id="GO:0016627">
    <property type="term" value="F:oxidoreductase activity, acting on the CH-CH group of donors"/>
    <property type="evidence" value="ECO:0007669"/>
    <property type="project" value="InterPro"/>
</dbReference>
<dbReference type="InterPro" id="IPR046373">
    <property type="entry name" value="Acyl-CoA_Oxase/DH_mid-dom_sf"/>
</dbReference>
<dbReference type="Pfam" id="PF02771">
    <property type="entry name" value="Acyl-CoA_dh_N"/>
    <property type="match status" value="1"/>
</dbReference>
<evidence type="ECO:0000313" key="10">
    <source>
        <dbReference type="EMBL" id="GIH06708.1"/>
    </source>
</evidence>
<evidence type="ECO:0000256" key="1">
    <source>
        <dbReference type="ARBA" id="ARBA00001974"/>
    </source>
</evidence>
<dbReference type="InterPro" id="IPR009075">
    <property type="entry name" value="AcylCo_DH/oxidase_C"/>
</dbReference>
<dbReference type="InterPro" id="IPR037069">
    <property type="entry name" value="AcylCoA_DH/ox_N_sf"/>
</dbReference>
<feature type="domain" description="Acyl-CoA oxidase/dehydrogenase middle" evidence="8">
    <location>
        <begin position="122"/>
        <end position="216"/>
    </location>
</feature>
<dbReference type="GO" id="GO:0005886">
    <property type="term" value="C:plasma membrane"/>
    <property type="evidence" value="ECO:0007669"/>
    <property type="project" value="TreeGrafter"/>
</dbReference>
<name>A0A8J3Q9M8_9ACTN</name>
<comment type="similarity">
    <text evidence="2 6">Belongs to the acyl-CoA dehydrogenase family.</text>
</comment>
<feature type="domain" description="Acyl-CoA dehydrogenase/oxidase N-terminal" evidence="9">
    <location>
        <begin position="10"/>
        <end position="115"/>
    </location>
</feature>
<dbReference type="InterPro" id="IPR006091">
    <property type="entry name" value="Acyl-CoA_Oxase/DH_mid-dom"/>
</dbReference>
<feature type="domain" description="Acyl-CoA dehydrogenase/oxidase C-terminal" evidence="7">
    <location>
        <begin position="228"/>
        <end position="371"/>
    </location>
</feature>
<comment type="cofactor">
    <cofactor evidence="1 6">
        <name>FAD</name>
        <dbReference type="ChEBI" id="CHEBI:57692"/>
    </cofactor>
</comment>
<accession>A0A8J3Q9M8</accession>
<dbReference type="FunFam" id="2.40.110.10:FF:000011">
    <property type="entry name" value="Acyl-CoA dehydrogenase FadE34"/>
    <property type="match status" value="1"/>
</dbReference>
<dbReference type="InterPro" id="IPR052161">
    <property type="entry name" value="Mycobact_Acyl-CoA_DH"/>
</dbReference>
<evidence type="ECO:0000256" key="5">
    <source>
        <dbReference type="ARBA" id="ARBA00023002"/>
    </source>
</evidence>
<keyword evidence="5 6" id="KW-0560">Oxidoreductase</keyword>
<dbReference type="InterPro" id="IPR009100">
    <property type="entry name" value="AcylCoA_DH/oxidase_NM_dom_sf"/>
</dbReference>
<dbReference type="SUPFAM" id="SSF56645">
    <property type="entry name" value="Acyl-CoA dehydrogenase NM domain-like"/>
    <property type="match status" value="1"/>
</dbReference>
<dbReference type="Proteomes" id="UP000612899">
    <property type="component" value="Unassembled WGS sequence"/>
</dbReference>
<dbReference type="RefSeq" id="WP_203910518.1">
    <property type="nucleotide sequence ID" value="NZ_BONY01000029.1"/>
</dbReference>
<dbReference type="PANTHER" id="PTHR43292">
    <property type="entry name" value="ACYL-COA DEHYDROGENASE"/>
    <property type="match status" value="1"/>
</dbReference>
<protein>
    <submittedName>
        <fullName evidence="10">Acyl-CoA dehydrogenase</fullName>
    </submittedName>
</protein>
<dbReference type="InterPro" id="IPR036250">
    <property type="entry name" value="AcylCo_DH-like_C"/>
</dbReference>
<evidence type="ECO:0000313" key="11">
    <source>
        <dbReference type="Proteomes" id="UP000612899"/>
    </source>
</evidence>